<proteinExistence type="predicted"/>
<dbReference type="AlphaFoldDB" id="A0A3B0X828"/>
<sequence length="172" mass="19596">MEYRRFNVAVMMVLLYIFATPTYADLSNLKFSALLQESEIIVIAKAGEPVKGKDSARLEVIEMLKGTEVTPVIDIKWSAEIHDQRIQQRGVYLLFLSKHGGANYSGTQYGRSYWKLNKSADQKGSCGYFTAYTYPINTVIIKNTYLTRHESDNSKTQIICLEHVKKALIDFL</sequence>
<protein>
    <submittedName>
        <fullName evidence="1">Uncharacterized protein</fullName>
    </submittedName>
</protein>
<evidence type="ECO:0000313" key="1">
    <source>
        <dbReference type="EMBL" id="VAW60710.1"/>
    </source>
</evidence>
<name>A0A3B0X828_9ZZZZ</name>
<dbReference type="EMBL" id="UOFJ01000011">
    <property type="protein sequence ID" value="VAW60710.1"/>
    <property type="molecule type" value="Genomic_DNA"/>
</dbReference>
<reference evidence="1" key="1">
    <citation type="submission" date="2018-06" db="EMBL/GenBank/DDBJ databases">
        <authorList>
            <person name="Zhirakovskaya E."/>
        </authorList>
    </citation>
    <scope>NUCLEOTIDE SEQUENCE</scope>
</reference>
<accession>A0A3B0X828</accession>
<organism evidence="1">
    <name type="scientific">hydrothermal vent metagenome</name>
    <dbReference type="NCBI Taxonomy" id="652676"/>
    <lineage>
        <taxon>unclassified sequences</taxon>
        <taxon>metagenomes</taxon>
        <taxon>ecological metagenomes</taxon>
    </lineage>
</organism>
<gene>
    <name evidence="1" type="ORF">MNBD_GAMMA10-231</name>
</gene>